<evidence type="ECO:0000256" key="5">
    <source>
        <dbReference type="ARBA" id="ARBA00022970"/>
    </source>
</evidence>
<dbReference type="Proteomes" id="UP000298781">
    <property type="component" value="Chromosome"/>
</dbReference>
<dbReference type="EMBL" id="CP039690">
    <property type="protein sequence ID" value="QCI67173.1"/>
    <property type="molecule type" value="Genomic_DNA"/>
</dbReference>
<keyword evidence="5" id="KW-0029">Amino-acid transport</keyword>
<dbReference type="PANTHER" id="PTHR43820">
    <property type="entry name" value="HIGH-AFFINITY BRANCHED-CHAIN AMINO ACID TRANSPORT ATP-BINDING PROTEIN LIVF"/>
    <property type="match status" value="1"/>
</dbReference>
<evidence type="ECO:0000256" key="1">
    <source>
        <dbReference type="ARBA" id="ARBA00005417"/>
    </source>
</evidence>
<evidence type="ECO:0000313" key="8">
    <source>
        <dbReference type="Proteomes" id="UP000298781"/>
    </source>
</evidence>
<dbReference type="InterPro" id="IPR003439">
    <property type="entry name" value="ABC_transporter-like_ATP-bd"/>
</dbReference>
<dbReference type="SMART" id="SM00382">
    <property type="entry name" value="AAA"/>
    <property type="match status" value="1"/>
</dbReference>
<dbReference type="GO" id="GO:0016887">
    <property type="term" value="F:ATP hydrolysis activity"/>
    <property type="evidence" value="ECO:0007669"/>
    <property type="project" value="InterPro"/>
</dbReference>
<dbReference type="InterPro" id="IPR052156">
    <property type="entry name" value="BCAA_Transport_ATP-bd_LivF"/>
</dbReference>
<sequence length="247" mass="26234">MPALLTAEKPAACLSLSGLSASYDGVGILSDVDLALAQGEVLALLGRNGAGKTTLISSILNLEPTVGGRVSVKGHDVTGWPTHRIARLGLALVPQGRGVFPNLTVEENLRMAMLWTRGAPDRRWTLERAYEVFPRLAERRRSSSGALSGGERQLLAIARALLTQADFIILDEPSEGLAPLAIEDVIIGSVGRLAREGLTMVIAEQNVAMALRLATRAVVLAHGRIVFDGAPATLLADTDLQREHLGL</sequence>
<evidence type="ECO:0000313" key="7">
    <source>
        <dbReference type="EMBL" id="QCI67173.1"/>
    </source>
</evidence>
<dbReference type="PANTHER" id="PTHR43820:SF4">
    <property type="entry name" value="HIGH-AFFINITY BRANCHED-CHAIN AMINO ACID TRANSPORT ATP-BINDING PROTEIN LIVF"/>
    <property type="match status" value="1"/>
</dbReference>
<dbReference type="SUPFAM" id="SSF52540">
    <property type="entry name" value="P-loop containing nucleoside triphosphate hydrolases"/>
    <property type="match status" value="1"/>
</dbReference>
<dbReference type="Gene3D" id="3.40.50.300">
    <property type="entry name" value="P-loop containing nucleotide triphosphate hydrolases"/>
    <property type="match status" value="1"/>
</dbReference>
<dbReference type="GO" id="GO:0015658">
    <property type="term" value="F:branched-chain amino acid transmembrane transporter activity"/>
    <property type="evidence" value="ECO:0007669"/>
    <property type="project" value="TreeGrafter"/>
</dbReference>
<dbReference type="GO" id="GO:0005524">
    <property type="term" value="F:ATP binding"/>
    <property type="evidence" value="ECO:0007669"/>
    <property type="project" value="UniProtKB-KW"/>
</dbReference>
<proteinExistence type="inferred from homology"/>
<feature type="domain" description="ABC transporter" evidence="6">
    <location>
        <begin position="14"/>
        <end position="247"/>
    </location>
</feature>
<keyword evidence="2" id="KW-0813">Transport</keyword>
<dbReference type="InterPro" id="IPR027417">
    <property type="entry name" value="P-loop_NTPase"/>
</dbReference>
<dbReference type="PROSITE" id="PS00211">
    <property type="entry name" value="ABC_TRANSPORTER_1"/>
    <property type="match status" value="1"/>
</dbReference>
<dbReference type="CDD" id="cd03224">
    <property type="entry name" value="ABC_TM1139_LivF_branched"/>
    <property type="match status" value="1"/>
</dbReference>
<evidence type="ECO:0000256" key="3">
    <source>
        <dbReference type="ARBA" id="ARBA00022741"/>
    </source>
</evidence>
<dbReference type="KEGG" id="pstg:E8M01_24820"/>
<protein>
    <submittedName>
        <fullName evidence="7">ABC transporter ATP-binding protein</fullName>
    </submittedName>
</protein>
<dbReference type="RefSeq" id="WP_136962608.1">
    <property type="nucleotide sequence ID" value="NZ_CP039690.1"/>
</dbReference>
<dbReference type="InterPro" id="IPR003593">
    <property type="entry name" value="AAA+_ATPase"/>
</dbReference>
<name>A0A4D7B8K2_9HYPH</name>
<dbReference type="GO" id="GO:0015807">
    <property type="term" value="P:L-amino acid transport"/>
    <property type="evidence" value="ECO:0007669"/>
    <property type="project" value="TreeGrafter"/>
</dbReference>
<dbReference type="InterPro" id="IPR017871">
    <property type="entry name" value="ABC_transporter-like_CS"/>
</dbReference>
<accession>A0A4D7B8K2</accession>
<dbReference type="OrthoDB" id="9776369at2"/>
<dbReference type="Pfam" id="PF00005">
    <property type="entry name" value="ABC_tran"/>
    <property type="match status" value="1"/>
</dbReference>
<keyword evidence="4 7" id="KW-0067">ATP-binding</keyword>
<keyword evidence="3" id="KW-0547">Nucleotide-binding</keyword>
<dbReference type="PROSITE" id="PS50893">
    <property type="entry name" value="ABC_TRANSPORTER_2"/>
    <property type="match status" value="1"/>
</dbReference>
<gene>
    <name evidence="7" type="ORF">E8M01_24820</name>
</gene>
<reference evidence="7 8" key="1">
    <citation type="submission" date="2019-04" db="EMBL/GenBank/DDBJ databases">
        <title>Phreatobacter aquaticus sp. nov.</title>
        <authorList>
            <person name="Choi A."/>
        </authorList>
    </citation>
    <scope>NUCLEOTIDE SEQUENCE [LARGE SCALE GENOMIC DNA]</scope>
    <source>
        <strain evidence="7 8">KCTC 52518</strain>
    </source>
</reference>
<dbReference type="AlphaFoldDB" id="A0A4D7B8K2"/>
<keyword evidence="8" id="KW-1185">Reference proteome</keyword>
<organism evidence="7 8">
    <name type="scientific">Phreatobacter stygius</name>
    <dbReference type="NCBI Taxonomy" id="1940610"/>
    <lineage>
        <taxon>Bacteria</taxon>
        <taxon>Pseudomonadati</taxon>
        <taxon>Pseudomonadota</taxon>
        <taxon>Alphaproteobacteria</taxon>
        <taxon>Hyphomicrobiales</taxon>
        <taxon>Phreatobacteraceae</taxon>
        <taxon>Phreatobacter</taxon>
    </lineage>
</organism>
<evidence type="ECO:0000259" key="6">
    <source>
        <dbReference type="PROSITE" id="PS50893"/>
    </source>
</evidence>
<comment type="similarity">
    <text evidence="1">Belongs to the ABC transporter superfamily.</text>
</comment>
<evidence type="ECO:0000256" key="2">
    <source>
        <dbReference type="ARBA" id="ARBA00022448"/>
    </source>
</evidence>
<evidence type="ECO:0000256" key="4">
    <source>
        <dbReference type="ARBA" id="ARBA00022840"/>
    </source>
</evidence>